<dbReference type="Proteomes" id="UP000073492">
    <property type="component" value="Unassembled WGS sequence"/>
</dbReference>
<organism evidence="1 2">
    <name type="scientific">Pseudocercospora musae</name>
    <dbReference type="NCBI Taxonomy" id="113226"/>
    <lineage>
        <taxon>Eukaryota</taxon>
        <taxon>Fungi</taxon>
        <taxon>Dikarya</taxon>
        <taxon>Ascomycota</taxon>
        <taxon>Pezizomycotina</taxon>
        <taxon>Dothideomycetes</taxon>
        <taxon>Dothideomycetidae</taxon>
        <taxon>Mycosphaerellales</taxon>
        <taxon>Mycosphaerellaceae</taxon>
        <taxon>Pseudocercospora</taxon>
    </lineage>
</organism>
<comment type="caution">
    <text evidence="1">The sequence shown here is derived from an EMBL/GenBank/DDBJ whole genome shotgun (WGS) entry which is preliminary data.</text>
</comment>
<dbReference type="AlphaFoldDB" id="A0A139IGC2"/>
<proteinExistence type="predicted"/>
<evidence type="ECO:0000313" key="2">
    <source>
        <dbReference type="Proteomes" id="UP000073492"/>
    </source>
</evidence>
<reference evidence="1 2" key="1">
    <citation type="submission" date="2015-07" db="EMBL/GenBank/DDBJ databases">
        <title>Comparative genomics of the Sigatoka disease complex on banana suggests a link between parallel evolutionary changes in Pseudocercospora fijiensis and Pseudocercospora eumusae and increased virulence on the banana host.</title>
        <authorList>
            <person name="Chang T.-C."/>
            <person name="Salvucci A."/>
            <person name="Crous P.W."/>
            <person name="Stergiopoulos I."/>
        </authorList>
    </citation>
    <scope>NUCLEOTIDE SEQUENCE [LARGE SCALE GENOMIC DNA]</scope>
    <source>
        <strain evidence="1 2">CBS 116634</strain>
    </source>
</reference>
<name>A0A139IGC2_9PEZI</name>
<evidence type="ECO:0000313" key="1">
    <source>
        <dbReference type="EMBL" id="KXT13773.1"/>
    </source>
</evidence>
<accession>A0A139IGC2</accession>
<dbReference type="EMBL" id="LFZO01000105">
    <property type="protein sequence ID" value="KXT13773.1"/>
    <property type="molecule type" value="Genomic_DNA"/>
</dbReference>
<keyword evidence="2" id="KW-1185">Reference proteome</keyword>
<protein>
    <submittedName>
        <fullName evidence="1">Uncharacterized protein</fullName>
    </submittedName>
</protein>
<gene>
    <name evidence="1" type="ORF">AC579_6594</name>
</gene>
<dbReference type="OrthoDB" id="3946116at2759"/>
<sequence length="100" mass="11089">MAFHEGRTKREEDSQFVSYAMNGLRPASRSENGGRKSILMSPLRYPSRNASMPRIRPPAQQKVFSPSRACSHICADGNDLAQFFSSCTVAFPCESSIDKS</sequence>